<feature type="transmembrane region" description="Helical" evidence="5">
    <location>
        <begin position="97"/>
        <end position="119"/>
    </location>
</feature>
<protein>
    <recommendedName>
        <fullName evidence="6">G-protein coupled receptors family 1 profile domain-containing protein</fullName>
    </recommendedName>
</protein>
<dbReference type="SUPFAM" id="SSF81321">
    <property type="entry name" value="Family A G protein-coupled receptor-like"/>
    <property type="match status" value="1"/>
</dbReference>
<dbReference type="GO" id="GO:0016020">
    <property type="term" value="C:membrane"/>
    <property type="evidence" value="ECO:0007669"/>
    <property type="project" value="UniProtKB-SubCell"/>
</dbReference>
<feature type="domain" description="G-protein coupled receptors family 1 profile" evidence="6">
    <location>
        <begin position="34"/>
        <end position="299"/>
    </location>
</feature>
<evidence type="ECO:0000256" key="5">
    <source>
        <dbReference type="SAM" id="Phobius"/>
    </source>
</evidence>
<dbReference type="GO" id="GO:0004930">
    <property type="term" value="F:G protein-coupled receptor activity"/>
    <property type="evidence" value="ECO:0007669"/>
    <property type="project" value="InterPro"/>
</dbReference>
<evidence type="ECO:0000256" key="2">
    <source>
        <dbReference type="ARBA" id="ARBA00022692"/>
    </source>
</evidence>
<dbReference type="PANTHER" id="PTHR46641:SF2">
    <property type="entry name" value="FMRFAMIDE RECEPTOR"/>
    <property type="match status" value="1"/>
</dbReference>
<dbReference type="InterPro" id="IPR000276">
    <property type="entry name" value="GPCR_Rhodpsn"/>
</dbReference>
<name>A0A814JAW1_9BILA</name>
<dbReference type="Gene3D" id="1.20.1070.10">
    <property type="entry name" value="Rhodopsin 7-helix transmembrane proteins"/>
    <property type="match status" value="1"/>
</dbReference>
<evidence type="ECO:0000313" key="9">
    <source>
        <dbReference type="Proteomes" id="UP000663891"/>
    </source>
</evidence>
<feature type="transmembrane region" description="Helical" evidence="5">
    <location>
        <begin position="176"/>
        <end position="205"/>
    </location>
</feature>
<gene>
    <name evidence="8" type="ORF">OKA104_LOCUS1000</name>
    <name evidence="7" type="ORF">VCS650_LOCUS16644</name>
</gene>
<dbReference type="InterPro" id="IPR017452">
    <property type="entry name" value="GPCR_Rhodpsn_7TM"/>
</dbReference>
<dbReference type="Proteomes" id="UP000663881">
    <property type="component" value="Unassembled WGS sequence"/>
</dbReference>
<evidence type="ECO:0000256" key="4">
    <source>
        <dbReference type="ARBA" id="ARBA00023136"/>
    </source>
</evidence>
<dbReference type="InterPro" id="IPR052954">
    <property type="entry name" value="GPCR-Ligand_Int"/>
</dbReference>
<comment type="subcellular location">
    <subcellularLocation>
        <location evidence="1">Membrane</location>
    </subcellularLocation>
</comment>
<keyword evidence="4 5" id="KW-0472">Membrane</keyword>
<dbReference type="Pfam" id="PF00001">
    <property type="entry name" value="7tm_1"/>
    <property type="match status" value="1"/>
</dbReference>
<proteinExistence type="predicted"/>
<accession>A0A814JAW1</accession>
<organism evidence="7 9">
    <name type="scientific">Adineta steineri</name>
    <dbReference type="NCBI Taxonomy" id="433720"/>
    <lineage>
        <taxon>Eukaryota</taxon>
        <taxon>Metazoa</taxon>
        <taxon>Spiralia</taxon>
        <taxon>Gnathifera</taxon>
        <taxon>Rotifera</taxon>
        <taxon>Eurotatoria</taxon>
        <taxon>Bdelloidea</taxon>
        <taxon>Adinetida</taxon>
        <taxon>Adinetidae</taxon>
        <taxon>Adineta</taxon>
    </lineage>
</organism>
<dbReference type="EMBL" id="CAJOAY010000023">
    <property type="protein sequence ID" value="CAF3492311.1"/>
    <property type="molecule type" value="Genomic_DNA"/>
</dbReference>
<feature type="transmembrane region" description="Helical" evidence="5">
    <location>
        <begin position="139"/>
        <end position="161"/>
    </location>
</feature>
<evidence type="ECO:0000256" key="1">
    <source>
        <dbReference type="ARBA" id="ARBA00004370"/>
    </source>
</evidence>
<feature type="transmembrane region" description="Helical" evidence="5">
    <location>
        <begin position="233"/>
        <end position="257"/>
    </location>
</feature>
<dbReference type="AlphaFoldDB" id="A0A814JAW1"/>
<evidence type="ECO:0000256" key="3">
    <source>
        <dbReference type="ARBA" id="ARBA00022989"/>
    </source>
</evidence>
<feature type="transmembrane region" description="Helical" evidence="5">
    <location>
        <begin position="17"/>
        <end position="42"/>
    </location>
</feature>
<evidence type="ECO:0000259" key="6">
    <source>
        <dbReference type="PROSITE" id="PS50262"/>
    </source>
</evidence>
<keyword evidence="3 5" id="KW-1133">Transmembrane helix</keyword>
<evidence type="ECO:0000313" key="8">
    <source>
        <dbReference type="EMBL" id="CAF3492311.1"/>
    </source>
</evidence>
<keyword evidence="2 5" id="KW-0812">Transmembrane</keyword>
<feature type="transmembrane region" description="Helical" evidence="5">
    <location>
        <begin position="277"/>
        <end position="302"/>
    </location>
</feature>
<feature type="transmembrane region" description="Helical" evidence="5">
    <location>
        <begin position="54"/>
        <end position="77"/>
    </location>
</feature>
<dbReference type="Proteomes" id="UP000663891">
    <property type="component" value="Unassembled WGS sequence"/>
</dbReference>
<dbReference type="OrthoDB" id="9990906at2759"/>
<reference evidence="7" key="1">
    <citation type="submission" date="2021-02" db="EMBL/GenBank/DDBJ databases">
        <authorList>
            <person name="Nowell W R."/>
        </authorList>
    </citation>
    <scope>NUCLEOTIDE SEQUENCE</scope>
</reference>
<comment type="caution">
    <text evidence="7">The sequence shown here is derived from an EMBL/GenBank/DDBJ whole genome shotgun (WGS) entry which is preliminary data.</text>
</comment>
<sequence>MSSSTNNLITNLNTASFWINLIVPAIQITLGTVGSLFNIIIFTRRSLRSNSCSLYFLAGSINNLFVIYLTFLPRYLAANWGFDPTTTNNVWCKLSNFLKYPFLALTLWFTVLASMDRFFSSSRNIQFRQLCTLPIARKIILLVILLIFLSHGHILVLFTIVPSNIISTCNTLYPQYLIFFDIFIILFSIIIPIVLMTMFGILMILNVHKVHNRIVPQTDNIVNQRFRSNDRQLIIMLLSQVLITTIISIPYCIFSMYTAIPITILQYRLSMTDQVIYIFGFNVSRLVYYNNFLIGFFIYTLTGPRFRVECKRCIQYGFKKFLTITGLIRCLPLRTQQALLNENRVTVNMKTTTMVKGRNNVRLLQQQQSTILKSVV</sequence>
<dbReference type="EMBL" id="CAJNON010000150">
    <property type="protein sequence ID" value="CAF1036858.1"/>
    <property type="molecule type" value="Genomic_DNA"/>
</dbReference>
<dbReference type="PROSITE" id="PS50262">
    <property type="entry name" value="G_PROTEIN_RECEP_F1_2"/>
    <property type="match status" value="1"/>
</dbReference>
<evidence type="ECO:0000313" key="7">
    <source>
        <dbReference type="EMBL" id="CAF1036858.1"/>
    </source>
</evidence>
<dbReference type="PANTHER" id="PTHR46641">
    <property type="entry name" value="FMRFAMIDE RECEPTOR-RELATED"/>
    <property type="match status" value="1"/>
</dbReference>